<dbReference type="Proteomes" id="UP001215151">
    <property type="component" value="Unassembled WGS sequence"/>
</dbReference>
<dbReference type="AlphaFoldDB" id="A0AAD7TX73"/>
<evidence type="ECO:0000313" key="2">
    <source>
        <dbReference type="Proteomes" id="UP001215151"/>
    </source>
</evidence>
<proteinExistence type="predicted"/>
<name>A0AAD7TX73_9APHY</name>
<accession>A0AAD7TX73</accession>
<comment type="caution">
    <text evidence="1">The sequence shown here is derived from an EMBL/GenBank/DDBJ whole genome shotgun (WGS) entry which is preliminary data.</text>
</comment>
<keyword evidence="2" id="KW-1185">Reference proteome</keyword>
<evidence type="ECO:0000313" key="1">
    <source>
        <dbReference type="EMBL" id="KAJ8487299.1"/>
    </source>
</evidence>
<protein>
    <submittedName>
        <fullName evidence="1">Uncharacterized protein</fullName>
    </submittedName>
</protein>
<gene>
    <name evidence="1" type="ORF">ONZ51_g4249</name>
</gene>
<organism evidence="1 2">
    <name type="scientific">Trametes cubensis</name>
    <dbReference type="NCBI Taxonomy" id="1111947"/>
    <lineage>
        <taxon>Eukaryota</taxon>
        <taxon>Fungi</taxon>
        <taxon>Dikarya</taxon>
        <taxon>Basidiomycota</taxon>
        <taxon>Agaricomycotina</taxon>
        <taxon>Agaricomycetes</taxon>
        <taxon>Polyporales</taxon>
        <taxon>Polyporaceae</taxon>
        <taxon>Trametes</taxon>
    </lineage>
</organism>
<reference evidence="1" key="1">
    <citation type="submission" date="2022-11" db="EMBL/GenBank/DDBJ databases">
        <title>Genome Sequence of Cubamyces cubensis.</title>
        <authorList>
            <person name="Buettner E."/>
        </authorList>
    </citation>
    <scope>NUCLEOTIDE SEQUENCE</scope>
    <source>
        <strain evidence="1">MPL-01</strain>
    </source>
</reference>
<dbReference type="EMBL" id="JAPEVG010000081">
    <property type="protein sequence ID" value="KAJ8487299.1"/>
    <property type="molecule type" value="Genomic_DNA"/>
</dbReference>
<sequence length="162" mass="18291">MVRSPCPITNSAPRNIPGIYYRATSEEPISIQVATTIPDVETPLAKRFPSFESILGTRSVIHECLVTFLDTSGQPHRFLLAYQEHPDHPPNRALLKILPNVDFCGELVVMRAGKRSLVVGMKGKKDMRLAEGAVRRFLLEVAKRRARRRRVNRVPELPDILV</sequence>